<dbReference type="AlphaFoldDB" id="A0AAV7TC65"/>
<dbReference type="EMBL" id="JANPWB010000007">
    <property type="protein sequence ID" value="KAJ1173666.1"/>
    <property type="molecule type" value="Genomic_DNA"/>
</dbReference>
<proteinExistence type="predicted"/>
<accession>A0AAV7TC65</accession>
<organism evidence="1 2">
    <name type="scientific">Pleurodeles waltl</name>
    <name type="common">Iberian ribbed newt</name>
    <dbReference type="NCBI Taxonomy" id="8319"/>
    <lineage>
        <taxon>Eukaryota</taxon>
        <taxon>Metazoa</taxon>
        <taxon>Chordata</taxon>
        <taxon>Craniata</taxon>
        <taxon>Vertebrata</taxon>
        <taxon>Euteleostomi</taxon>
        <taxon>Amphibia</taxon>
        <taxon>Batrachia</taxon>
        <taxon>Caudata</taxon>
        <taxon>Salamandroidea</taxon>
        <taxon>Salamandridae</taxon>
        <taxon>Pleurodelinae</taxon>
        <taxon>Pleurodeles</taxon>
    </lineage>
</organism>
<gene>
    <name evidence="1" type="ORF">NDU88_005492</name>
</gene>
<comment type="caution">
    <text evidence="1">The sequence shown here is derived from an EMBL/GenBank/DDBJ whole genome shotgun (WGS) entry which is preliminary data.</text>
</comment>
<keyword evidence="2" id="KW-1185">Reference proteome</keyword>
<name>A0AAV7TC65_PLEWA</name>
<evidence type="ECO:0000313" key="2">
    <source>
        <dbReference type="Proteomes" id="UP001066276"/>
    </source>
</evidence>
<protein>
    <submittedName>
        <fullName evidence="1">Uncharacterized protein</fullName>
    </submittedName>
</protein>
<sequence length="100" mass="10596">MEGGEQGEKEGRSRVVIWLPRWEPLLQLAPLTSLRFLPVAEARSPASSRTPQAPAVVRSRGLRLIRGSPPGLIFSASLSVALGTAAAQRPPGPEYGVLGT</sequence>
<evidence type="ECO:0000313" key="1">
    <source>
        <dbReference type="EMBL" id="KAJ1173666.1"/>
    </source>
</evidence>
<dbReference type="Proteomes" id="UP001066276">
    <property type="component" value="Chromosome 4_1"/>
</dbReference>
<reference evidence="1" key="1">
    <citation type="journal article" date="2022" name="bioRxiv">
        <title>Sequencing and chromosome-scale assembly of the giantPleurodeles waltlgenome.</title>
        <authorList>
            <person name="Brown T."/>
            <person name="Elewa A."/>
            <person name="Iarovenko S."/>
            <person name="Subramanian E."/>
            <person name="Araus A.J."/>
            <person name="Petzold A."/>
            <person name="Susuki M."/>
            <person name="Suzuki K.-i.T."/>
            <person name="Hayashi T."/>
            <person name="Toyoda A."/>
            <person name="Oliveira C."/>
            <person name="Osipova E."/>
            <person name="Leigh N.D."/>
            <person name="Simon A."/>
            <person name="Yun M.H."/>
        </authorList>
    </citation>
    <scope>NUCLEOTIDE SEQUENCE</scope>
    <source>
        <strain evidence="1">20211129_DDA</strain>
        <tissue evidence="1">Liver</tissue>
    </source>
</reference>